<dbReference type="EMBL" id="KL363189">
    <property type="protein sequence ID" value="KFD57390.1"/>
    <property type="molecule type" value="Genomic_DNA"/>
</dbReference>
<sequence>MCAVAILAQLCAAGLKTLNNYWSYVHDFSADEASNANFLCSCEVRVPILNDDDDVQPLKQLKLSFDPLDSLIPLTVPCNHRFSLSQVSFLSLLLSKDPAVNLANSVSLSKALAASHITMIRTGEFSVSARTVNLLFADKAKNCDLLANIPLAVFVTPDAQSGRVMEAVKSLDIASQWCMTSGERCPQIFEEFYRAYSS</sequence>
<organism evidence="2">
    <name type="scientific">Trichuris suis</name>
    <name type="common">pig whipworm</name>
    <dbReference type="NCBI Taxonomy" id="68888"/>
    <lineage>
        <taxon>Eukaryota</taxon>
        <taxon>Metazoa</taxon>
        <taxon>Ecdysozoa</taxon>
        <taxon>Nematoda</taxon>
        <taxon>Enoplea</taxon>
        <taxon>Dorylaimia</taxon>
        <taxon>Trichinellida</taxon>
        <taxon>Trichuridae</taxon>
        <taxon>Trichuris</taxon>
    </lineage>
</organism>
<evidence type="ECO:0000313" key="1">
    <source>
        <dbReference type="EMBL" id="KFD57390.1"/>
    </source>
</evidence>
<dbReference type="Proteomes" id="UP000030764">
    <property type="component" value="Unassembled WGS sequence"/>
</dbReference>
<protein>
    <submittedName>
        <fullName evidence="2">Uncharacterized protein</fullName>
    </submittedName>
</protein>
<gene>
    <name evidence="1" type="ORF">M513_01901</name>
    <name evidence="2" type="ORF">M514_01901</name>
</gene>
<accession>A0A085NTI0</accession>
<evidence type="ECO:0000313" key="2">
    <source>
        <dbReference type="EMBL" id="KFD72776.1"/>
    </source>
</evidence>
<dbReference type="Proteomes" id="UP000030758">
    <property type="component" value="Unassembled WGS sequence"/>
</dbReference>
<evidence type="ECO:0000313" key="3">
    <source>
        <dbReference type="Proteomes" id="UP000030764"/>
    </source>
</evidence>
<reference evidence="2 3" key="1">
    <citation type="journal article" date="2014" name="Nat. Genet.">
        <title>Genome and transcriptome of the porcine whipworm Trichuris suis.</title>
        <authorList>
            <person name="Jex A.R."/>
            <person name="Nejsum P."/>
            <person name="Schwarz E.M."/>
            <person name="Hu L."/>
            <person name="Young N.D."/>
            <person name="Hall R.S."/>
            <person name="Korhonen P.K."/>
            <person name="Liao S."/>
            <person name="Thamsborg S."/>
            <person name="Xia J."/>
            <person name="Xu P."/>
            <person name="Wang S."/>
            <person name="Scheerlinck J.P."/>
            <person name="Hofmann A."/>
            <person name="Sternberg P.W."/>
            <person name="Wang J."/>
            <person name="Gasser R.B."/>
        </authorList>
    </citation>
    <scope>NUCLEOTIDE SEQUENCE [LARGE SCALE GENOMIC DNA]</scope>
    <source>
        <strain evidence="2">DCEP-RM93F</strain>
        <strain evidence="1">DCEP-RM93M</strain>
    </source>
</reference>
<dbReference type="EMBL" id="KL367476">
    <property type="protein sequence ID" value="KFD72776.1"/>
    <property type="molecule type" value="Genomic_DNA"/>
</dbReference>
<keyword evidence="3" id="KW-1185">Reference proteome</keyword>
<dbReference type="AlphaFoldDB" id="A0A085NTI0"/>
<name>A0A085NTI0_9BILA</name>
<proteinExistence type="predicted"/>